<organism evidence="11 12">
    <name type="scientific">Salinibacillus aidingensis</name>
    <dbReference type="NCBI Taxonomy" id="237684"/>
    <lineage>
        <taxon>Bacteria</taxon>
        <taxon>Bacillati</taxon>
        <taxon>Bacillota</taxon>
        <taxon>Bacilli</taxon>
        <taxon>Bacillales</taxon>
        <taxon>Bacillaceae</taxon>
        <taxon>Salinibacillus</taxon>
    </lineage>
</organism>
<evidence type="ECO:0000256" key="2">
    <source>
        <dbReference type="ARBA" id="ARBA00008133"/>
    </source>
</evidence>
<evidence type="ECO:0000256" key="8">
    <source>
        <dbReference type="ARBA" id="ARBA00048617"/>
    </source>
</evidence>
<evidence type="ECO:0000256" key="7">
    <source>
        <dbReference type="ARBA" id="ARBA00040167"/>
    </source>
</evidence>
<dbReference type="PANTHER" id="PTHR38042:SF1">
    <property type="entry name" value="UROPORPHYRINOGEN-III SYNTHASE, CHLOROPLASTIC"/>
    <property type="match status" value="1"/>
</dbReference>
<comment type="catalytic activity">
    <reaction evidence="8 9">
        <text>hydroxymethylbilane = uroporphyrinogen III + H2O</text>
        <dbReference type="Rhea" id="RHEA:18965"/>
        <dbReference type="ChEBI" id="CHEBI:15377"/>
        <dbReference type="ChEBI" id="CHEBI:57308"/>
        <dbReference type="ChEBI" id="CHEBI:57845"/>
        <dbReference type="EC" id="4.2.1.75"/>
    </reaction>
</comment>
<keyword evidence="12" id="KW-1185">Reference proteome</keyword>
<evidence type="ECO:0000256" key="3">
    <source>
        <dbReference type="ARBA" id="ARBA00013109"/>
    </source>
</evidence>
<evidence type="ECO:0000313" key="11">
    <source>
        <dbReference type="EMBL" id="GAA0483590.1"/>
    </source>
</evidence>
<reference evidence="12" key="1">
    <citation type="journal article" date="2019" name="Int. J. Syst. Evol. Microbiol.">
        <title>The Global Catalogue of Microorganisms (GCM) 10K type strain sequencing project: providing services to taxonomists for standard genome sequencing and annotation.</title>
        <authorList>
            <consortium name="The Broad Institute Genomics Platform"/>
            <consortium name="The Broad Institute Genome Sequencing Center for Infectious Disease"/>
            <person name="Wu L."/>
            <person name="Ma J."/>
        </authorList>
    </citation>
    <scope>NUCLEOTIDE SEQUENCE [LARGE SCALE GENOMIC DNA]</scope>
    <source>
        <strain evidence="12">JCM 12389</strain>
    </source>
</reference>
<evidence type="ECO:0000256" key="6">
    <source>
        <dbReference type="ARBA" id="ARBA00037589"/>
    </source>
</evidence>
<comment type="similarity">
    <text evidence="2 9">Belongs to the uroporphyrinogen-III synthase family.</text>
</comment>
<name>A0ABP3KRR3_9BACI</name>
<dbReference type="Proteomes" id="UP001500880">
    <property type="component" value="Unassembled WGS sequence"/>
</dbReference>
<evidence type="ECO:0000259" key="10">
    <source>
        <dbReference type="Pfam" id="PF02602"/>
    </source>
</evidence>
<dbReference type="Gene3D" id="3.40.50.10090">
    <property type="match status" value="2"/>
</dbReference>
<dbReference type="InterPro" id="IPR039793">
    <property type="entry name" value="UROS/Hem4"/>
</dbReference>
<accession>A0ABP3KRR3</accession>
<dbReference type="SUPFAM" id="SSF69618">
    <property type="entry name" value="HemD-like"/>
    <property type="match status" value="1"/>
</dbReference>
<dbReference type="EC" id="4.2.1.75" evidence="3 9"/>
<evidence type="ECO:0000256" key="1">
    <source>
        <dbReference type="ARBA" id="ARBA00004772"/>
    </source>
</evidence>
<dbReference type="PANTHER" id="PTHR38042">
    <property type="entry name" value="UROPORPHYRINOGEN-III SYNTHASE, CHLOROPLASTIC"/>
    <property type="match status" value="1"/>
</dbReference>
<comment type="caution">
    <text evidence="11">The sequence shown here is derived from an EMBL/GenBank/DDBJ whole genome shotgun (WGS) entry which is preliminary data.</text>
</comment>
<keyword evidence="4 9" id="KW-0456">Lyase</keyword>
<sequence length="264" mass="30023">MMADPLEGMNILVTRERSKAGFLSQLIRESGGTPIEVPLLTFEWSHADNHDQIFRHLGQFDWIFFTSGNGVRFFMKSLHQYPEAFDNLKKASIGSVGKKTSESLERYQLSADFEPGHYTAEAMAEEFLKDYHPEKVLLVRGNRSRDVLPEFFTQNDIPFESITVYTTKVKADEQKNLKVHLKETRLDAITFTSPSTIGAFFSLGGEAIRKDHLEDSICVCIGSTTEAEAKNRGFRNIITPEEYTAANMIKKLNTYVEKGRKTHE</sequence>
<feature type="domain" description="Tetrapyrrole biosynthesis uroporphyrinogen III synthase" evidence="10">
    <location>
        <begin position="23"/>
        <end position="249"/>
    </location>
</feature>
<dbReference type="InterPro" id="IPR036108">
    <property type="entry name" value="4pyrrol_syn_uPrphyn_synt_sf"/>
</dbReference>
<gene>
    <name evidence="11" type="primary">hemD</name>
    <name evidence="11" type="ORF">GCM10008986_05880</name>
</gene>
<dbReference type="EMBL" id="BAAADO010000001">
    <property type="protein sequence ID" value="GAA0483590.1"/>
    <property type="molecule type" value="Genomic_DNA"/>
</dbReference>
<protein>
    <recommendedName>
        <fullName evidence="7 9">Uroporphyrinogen-III synthase</fullName>
        <ecNumber evidence="3 9">4.2.1.75</ecNumber>
    </recommendedName>
</protein>
<dbReference type="InterPro" id="IPR003754">
    <property type="entry name" value="4pyrrol_synth_uPrphyn_synth"/>
</dbReference>
<evidence type="ECO:0000256" key="4">
    <source>
        <dbReference type="ARBA" id="ARBA00023239"/>
    </source>
</evidence>
<comment type="pathway">
    <text evidence="1 9">Porphyrin-containing compound metabolism; protoporphyrin-IX biosynthesis; coproporphyrinogen-III from 5-aminolevulinate: step 3/4.</text>
</comment>
<keyword evidence="5 9" id="KW-0627">Porphyrin biosynthesis</keyword>
<proteinExistence type="inferred from homology"/>
<evidence type="ECO:0000256" key="5">
    <source>
        <dbReference type="ARBA" id="ARBA00023244"/>
    </source>
</evidence>
<comment type="function">
    <text evidence="6 9">Catalyzes cyclization of the linear tetrapyrrole, hydroxymethylbilane, to the macrocyclic uroporphyrinogen III.</text>
</comment>
<evidence type="ECO:0000256" key="9">
    <source>
        <dbReference type="RuleBase" id="RU366031"/>
    </source>
</evidence>
<dbReference type="Pfam" id="PF02602">
    <property type="entry name" value="HEM4"/>
    <property type="match status" value="1"/>
</dbReference>
<evidence type="ECO:0000313" key="12">
    <source>
        <dbReference type="Proteomes" id="UP001500880"/>
    </source>
</evidence>
<dbReference type="CDD" id="cd06578">
    <property type="entry name" value="HemD"/>
    <property type="match status" value="1"/>
</dbReference>